<accession>A0AAV2R310</accession>
<feature type="signal peptide" evidence="1">
    <location>
        <begin position="1"/>
        <end position="18"/>
    </location>
</feature>
<keyword evidence="3" id="KW-1185">Reference proteome</keyword>
<comment type="caution">
    <text evidence="2">The sequence shown here is derived from an EMBL/GenBank/DDBJ whole genome shotgun (WGS) entry which is preliminary data.</text>
</comment>
<dbReference type="EMBL" id="CAXKWB010013367">
    <property type="protein sequence ID" value="CAL4107470.1"/>
    <property type="molecule type" value="Genomic_DNA"/>
</dbReference>
<evidence type="ECO:0000313" key="2">
    <source>
        <dbReference type="EMBL" id="CAL4107470.1"/>
    </source>
</evidence>
<name>A0AAV2R310_MEGNR</name>
<dbReference type="Proteomes" id="UP001497623">
    <property type="component" value="Unassembled WGS sequence"/>
</dbReference>
<feature type="chain" id="PRO_5043752241" evidence="1">
    <location>
        <begin position="19"/>
        <end position="311"/>
    </location>
</feature>
<protein>
    <submittedName>
        <fullName evidence="2">Uncharacterized protein</fullName>
    </submittedName>
</protein>
<evidence type="ECO:0000313" key="3">
    <source>
        <dbReference type="Proteomes" id="UP001497623"/>
    </source>
</evidence>
<dbReference type="AlphaFoldDB" id="A0AAV2R310"/>
<evidence type="ECO:0000256" key="1">
    <source>
        <dbReference type="SAM" id="SignalP"/>
    </source>
</evidence>
<organism evidence="2 3">
    <name type="scientific">Meganyctiphanes norvegica</name>
    <name type="common">Northern krill</name>
    <name type="synonym">Thysanopoda norvegica</name>
    <dbReference type="NCBI Taxonomy" id="48144"/>
    <lineage>
        <taxon>Eukaryota</taxon>
        <taxon>Metazoa</taxon>
        <taxon>Ecdysozoa</taxon>
        <taxon>Arthropoda</taxon>
        <taxon>Crustacea</taxon>
        <taxon>Multicrustacea</taxon>
        <taxon>Malacostraca</taxon>
        <taxon>Eumalacostraca</taxon>
        <taxon>Eucarida</taxon>
        <taxon>Euphausiacea</taxon>
        <taxon>Euphausiidae</taxon>
        <taxon>Meganyctiphanes</taxon>
    </lineage>
</organism>
<keyword evidence="1" id="KW-0732">Signal</keyword>
<sequence>MLLKILLHTFLFIEFSHQINEECLCIDMKRHEIHEKEIIPLTTFLTADFNIRFQIAFENKDGVLDMDYIKVKPDSYEIKRKRNRVESVEKNNVSIPLGWVHMNITMDKNIFSIDPFNVKMIPDFPMQHLTIASQFMSSCKQGTPSWKIVRDQAVTLPLNGLGRNRISFTSEKDFSPFISINSFDLHLTYDSGVFLKTSGKKLPTNIYELIVENEKDMLRLLYQEEGCDVYSLASLKVKTVLENITVGTVDEDFTLILEPREHQTRKCENISTTTESLGGLAGQTQHVQPRDAPIGTDNGSTLNLSEYLSLL</sequence>
<reference evidence="2 3" key="1">
    <citation type="submission" date="2024-05" db="EMBL/GenBank/DDBJ databases">
        <authorList>
            <person name="Wallberg A."/>
        </authorList>
    </citation>
    <scope>NUCLEOTIDE SEQUENCE [LARGE SCALE GENOMIC DNA]</scope>
</reference>
<gene>
    <name evidence="2" type="ORF">MNOR_LOCUS18580</name>
</gene>
<proteinExistence type="predicted"/>